<accession>A0A8T2Y0U1</accession>
<name>A0A8T2Y0U1_POPDE</name>
<dbReference type="EMBL" id="JACEGQ020000009">
    <property type="protein sequence ID" value="KAH8498662.1"/>
    <property type="molecule type" value="Genomic_DNA"/>
</dbReference>
<evidence type="ECO:0000259" key="1">
    <source>
        <dbReference type="Pfam" id="PF22950"/>
    </source>
</evidence>
<gene>
    <name evidence="2" type="ORF">H0E87_017551</name>
</gene>
<reference evidence="2" key="1">
    <citation type="journal article" date="2021" name="J. Hered.">
        <title>Genome Assembly of Salicaceae Populus deltoides (Eastern Cottonwood) I-69 Based on Nanopore Sequencing and Hi-C Technologies.</title>
        <authorList>
            <person name="Bai S."/>
            <person name="Wu H."/>
            <person name="Zhang J."/>
            <person name="Pan Z."/>
            <person name="Zhao W."/>
            <person name="Li Z."/>
            <person name="Tong C."/>
        </authorList>
    </citation>
    <scope>NUCLEOTIDE SEQUENCE</scope>
    <source>
        <tissue evidence="2">Leaf</tissue>
    </source>
</reference>
<evidence type="ECO:0000313" key="3">
    <source>
        <dbReference type="Proteomes" id="UP000807159"/>
    </source>
</evidence>
<dbReference type="AlphaFoldDB" id="A0A8T2Y0U1"/>
<dbReference type="Proteomes" id="UP000807159">
    <property type="component" value="Chromosome 9"/>
</dbReference>
<comment type="caution">
    <text evidence="2">The sequence shown here is derived from an EMBL/GenBank/DDBJ whole genome shotgun (WGS) entry which is preliminary data.</text>
</comment>
<keyword evidence="3" id="KW-1185">Reference proteome</keyword>
<organism evidence="2 3">
    <name type="scientific">Populus deltoides</name>
    <name type="common">Eastern poplar</name>
    <name type="synonym">Eastern cottonwood</name>
    <dbReference type="NCBI Taxonomy" id="3696"/>
    <lineage>
        <taxon>Eukaryota</taxon>
        <taxon>Viridiplantae</taxon>
        <taxon>Streptophyta</taxon>
        <taxon>Embryophyta</taxon>
        <taxon>Tracheophyta</taxon>
        <taxon>Spermatophyta</taxon>
        <taxon>Magnoliopsida</taxon>
        <taxon>eudicotyledons</taxon>
        <taxon>Gunneridae</taxon>
        <taxon>Pentapetalae</taxon>
        <taxon>rosids</taxon>
        <taxon>fabids</taxon>
        <taxon>Malpighiales</taxon>
        <taxon>Salicaceae</taxon>
        <taxon>Saliceae</taxon>
        <taxon>Populus</taxon>
    </lineage>
</organism>
<protein>
    <recommendedName>
        <fullName evidence="1">DUF7026 domain-containing protein</fullName>
    </recommendedName>
</protein>
<evidence type="ECO:0000313" key="2">
    <source>
        <dbReference type="EMBL" id="KAH8498662.1"/>
    </source>
</evidence>
<feature type="domain" description="DUF7026" evidence="1">
    <location>
        <begin position="120"/>
        <end position="169"/>
    </location>
</feature>
<proteinExistence type="predicted"/>
<dbReference type="Pfam" id="PF22950">
    <property type="entry name" value="DUF7026"/>
    <property type="match status" value="1"/>
</dbReference>
<sequence>MSYNVAVKSFNTFRNSKHSTASSPRESSVSHKIVINHQTLKPQSLQNPTQSVTSKMALRTHLFFPNTLIRPPKFHSCPFPTTTHFRTRIPCTNKNILTDADLASGLATEVAKINTHLVQREEAMKKSRELLFTELCNYLALDKEEMEKKWSKMDQEERRVLVKGFVNEWGANFHPLSARSVEEMIEEYLHEEKPSSNSSRSMLFPGLKRIMGFSE</sequence>
<dbReference type="InterPro" id="IPR054290">
    <property type="entry name" value="DUF7026"/>
</dbReference>